<evidence type="ECO:0008006" key="3">
    <source>
        <dbReference type="Google" id="ProtNLM"/>
    </source>
</evidence>
<dbReference type="EMBL" id="JBHIRY010000009">
    <property type="protein sequence ID" value="MFB5761056.1"/>
    <property type="molecule type" value="Genomic_DNA"/>
</dbReference>
<evidence type="ECO:0000313" key="1">
    <source>
        <dbReference type="EMBL" id="MFB5761056.1"/>
    </source>
</evidence>
<comment type="caution">
    <text evidence="1">The sequence shown here is derived from an EMBL/GenBank/DDBJ whole genome shotgun (WGS) entry which is preliminary data.</text>
</comment>
<reference evidence="1 2" key="1">
    <citation type="submission" date="2024-09" db="EMBL/GenBank/DDBJ databases">
        <title>Paenibacillus zeirhizospherea sp. nov., isolated from surface of the maize (Zea mays) roots in a horticulture field, Hungary.</title>
        <authorList>
            <person name="Marton D."/>
            <person name="Farkas M."/>
            <person name="Bedics A."/>
            <person name="Toth E."/>
            <person name="Tancsics A."/>
            <person name="Boka K."/>
            <person name="Marati G."/>
            <person name="Kriszt B."/>
            <person name="Cserhati M."/>
        </authorList>
    </citation>
    <scope>NUCLEOTIDE SEQUENCE [LARGE SCALE GENOMIC DNA]</scope>
    <source>
        <strain evidence="1 2">JCM 18446</strain>
    </source>
</reference>
<dbReference type="RefSeq" id="WP_375520203.1">
    <property type="nucleotide sequence ID" value="NZ_JBHIRY010000009.1"/>
</dbReference>
<protein>
    <recommendedName>
        <fullName evidence="3">Phage protein</fullName>
    </recommendedName>
</protein>
<evidence type="ECO:0000313" key="2">
    <source>
        <dbReference type="Proteomes" id="UP001580430"/>
    </source>
</evidence>
<organism evidence="1 2">
    <name type="scientific">Paenibacillus medicaginis</name>
    <dbReference type="NCBI Taxonomy" id="1470560"/>
    <lineage>
        <taxon>Bacteria</taxon>
        <taxon>Bacillati</taxon>
        <taxon>Bacillota</taxon>
        <taxon>Bacilli</taxon>
        <taxon>Bacillales</taxon>
        <taxon>Paenibacillaceae</taxon>
        <taxon>Paenibacillus</taxon>
    </lineage>
</organism>
<gene>
    <name evidence="1" type="ORF">ACE5LO_11705</name>
</gene>
<keyword evidence="2" id="KW-1185">Reference proteome</keyword>
<dbReference type="Proteomes" id="UP001580430">
    <property type="component" value="Unassembled WGS sequence"/>
</dbReference>
<accession>A0ABV5C0W7</accession>
<proteinExistence type="predicted"/>
<name>A0ABV5C0W7_9BACL</name>
<sequence length="114" mass="12628">MVDKVKLTKAQAGHIAGAKAQMRPEQIVMLQAHEHDWLKWTELNDMDLDTLIKAVYIGYEVELTVQERLKEAFDTTTGSDGCYYGEIVAEANGFHAGFKTALDIVGMTVPGIND</sequence>